<dbReference type="CDD" id="cd01335">
    <property type="entry name" value="Radical_SAM"/>
    <property type="match status" value="1"/>
</dbReference>
<proteinExistence type="predicted"/>
<dbReference type="SFLD" id="SFLDG01386">
    <property type="entry name" value="main_SPASM_domain-containing"/>
    <property type="match status" value="1"/>
</dbReference>
<comment type="caution">
    <text evidence="7">The sequence shown here is derived from an EMBL/GenBank/DDBJ whole genome shotgun (WGS) entry which is preliminary data.</text>
</comment>
<dbReference type="Pfam" id="PF04055">
    <property type="entry name" value="Radical_SAM"/>
    <property type="match status" value="1"/>
</dbReference>
<protein>
    <submittedName>
        <fullName evidence="7">Radical SAM protein</fullName>
    </submittedName>
</protein>
<dbReference type="InterPro" id="IPR007197">
    <property type="entry name" value="rSAM"/>
</dbReference>
<dbReference type="RefSeq" id="WP_166946599.1">
    <property type="nucleotide sequence ID" value="NZ_JAARLZ010000002.1"/>
</dbReference>
<keyword evidence="4" id="KW-0408">Iron</keyword>
<dbReference type="PANTHER" id="PTHR43273:SF8">
    <property type="entry name" value="RADICAL SAM DOMAIN PROTEIN"/>
    <property type="match status" value="1"/>
</dbReference>
<reference evidence="7 8" key="1">
    <citation type="submission" date="2020-03" db="EMBL/GenBank/DDBJ databases">
        <authorList>
            <person name="Lai Q."/>
        </authorList>
    </citation>
    <scope>NUCLEOTIDE SEQUENCE [LARGE SCALE GENOMIC DNA]</scope>
    <source>
        <strain evidence="7 8">CCUG 25036</strain>
    </source>
</reference>
<dbReference type="GO" id="GO:0016491">
    <property type="term" value="F:oxidoreductase activity"/>
    <property type="evidence" value="ECO:0007669"/>
    <property type="project" value="InterPro"/>
</dbReference>
<keyword evidence="2" id="KW-0949">S-adenosyl-L-methionine</keyword>
<evidence type="ECO:0000256" key="3">
    <source>
        <dbReference type="ARBA" id="ARBA00022723"/>
    </source>
</evidence>
<evidence type="ECO:0000256" key="1">
    <source>
        <dbReference type="ARBA" id="ARBA00001966"/>
    </source>
</evidence>
<sequence length="390" mass="44056">MRINALYVIVKLVERCNLKCSYCYYYTADNAEVYERPALMASGHLDDLLTFVEQARRDTPFPRVVFGFHGGEPTLAKAAHVRRFCLEARRRLEPELSVGFSLQTNGVHLSDDWLALLAEQRMGVGISIDGPKDIHDRYRMDHRDRGSHDRVRHTLSRLLPLDEGGLIHLTALAVMGDDFSGVPSYLHLVEDLGVRRIKLLFVDRTADEPWYGADQDRLASFLCDTFDYWLTHHRDSVEVVFFETVIRGLLAARHGIRGDRSRITLGFALLSDGRIRIQDDFMVATDWFWSQRDLAVAHATLDDYLGQPHLEALVGSLIEAPAACAGCAYADSCAGGEVAHRYTRARGFENRSVYCQALTAFYRHVDERLLGGEARLREDRADVDDGVLVA</sequence>
<dbReference type="SUPFAM" id="SSF102114">
    <property type="entry name" value="Radical SAM enzymes"/>
    <property type="match status" value="1"/>
</dbReference>
<dbReference type="GO" id="GO:0046872">
    <property type="term" value="F:metal ion binding"/>
    <property type="evidence" value="ECO:0007669"/>
    <property type="project" value="UniProtKB-KW"/>
</dbReference>
<evidence type="ECO:0000256" key="2">
    <source>
        <dbReference type="ARBA" id="ARBA00022691"/>
    </source>
</evidence>
<evidence type="ECO:0000313" key="7">
    <source>
        <dbReference type="EMBL" id="NII05493.1"/>
    </source>
</evidence>
<keyword evidence="3" id="KW-0479">Metal-binding</keyword>
<dbReference type="AlphaFoldDB" id="A0A7X5ZH63"/>
<dbReference type="GO" id="GO:0051536">
    <property type="term" value="F:iron-sulfur cluster binding"/>
    <property type="evidence" value="ECO:0007669"/>
    <property type="project" value="UniProtKB-KW"/>
</dbReference>
<keyword evidence="8" id="KW-1185">Reference proteome</keyword>
<dbReference type="EMBL" id="JAARLZ010000002">
    <property type="protein sequence ID" value="NII05493.1"/>
    <property type="molecule type" value="Genomic_DNA"/>
</dbReference>
<gene>
    <name evidence="7" type="ORF">HBF25_03705</name>
</gene>
<evidence type="ECO:0000313" key="8">
    <source>
        <dbReference type="Proteomes" id="UP000490980"/>
    </source>
</evidence>
<comment type="cofactor">
    <cofactor evidence="1">
        <name>[4Fe-4S] cluster</name>
        <dbReference type="ChEBI" id="CHEBI:49883"/>
    </cofactor>
</comment>
<evidence type="ECO:0000259" key="6">
    <source>
        <dbReference type="Pfam" id="PF04055"/>
    </source>
</evidence>
<dbReference type="InterPro" id="IPR023867">
    <property type="entry name" value="Sulphatase_maturase_rSAM"/>
</dbReference>
<evidence type="ECO:0000256" key="5">
    <source>
        <dbReference type="ARBA" id="ARBA00023014"/>
    </source>
</evidence>
<dbReference type="InterPro" id="IPR058240">
    <property type="entry name" value="rSAM_sf"/>
</dbReference>
<evidence type="ECO:0000256" key="4">
    <source>
        <dbReference type="ARBA" id="ARBA00023004"/>
    </source>
</evidence>
<organism evidence="7 8">
    <name type="scientific">Luteibacter anthropi</name>
    <dbReference type="NCBI Taxonomy" id="564369"/>
    <lineage>
        <taxon>Bacteria</taxon>
        <taxon>Pseudomonadati</taxon>
        <taxon>Pseudomonadota</taxon>
        <taxon>Gammaproteobacteria</taxon>
        <taxon>Lysobacterales</taxon>
        <taxon>Rhodanobacteraceae</taxon>
        <taxon>Luteibacter</taxon>
    </lineage>
</organism>
<dbReference type="Gene3D" id="3.20.20.70">
    <property type="entry name" value="Aldolase class I"/>
    <property type="match status" value="1"/>
</dbReference>
<dbReference type="SFLD" id="SFLDS00029">
    <property type="entry name" value="Radical_SAM"/>
    <property type="match status" value="1"/>
</dbReference>
<dbReference type="SFLD" id="SFLDG01072">
    <property type="entry name" value="dehydrogenase_like"/>
    <property type="match status" value="1"/>
</dbReference>
<accession>A0A7X5ZH63</accession>
<dbReference type="InterPro" id="IPR013785">
    <property type="entry name" value="Aldolase_TIM"/>
</dbReference>
<keyword evidence="5" id="KW-0411">Iron-sulfur</keyword>
<feature type="domain" description="Radical SAM core" evidence="6">
    <location>
        <begin position="12"/>
        <end position="157"/>
    </location>
</feature>
<dbReference type="PANTHER" id="PTHR43273">
    <property type="entry name" value="ANAEROBIC SULFATASE-MATURATING ENZYME HOMOLOG ASLB-RELATED"/>
    <property type="match status" value="1"/>
</dbReference>
<dbReference type="SFLD" id="SFLDG01067">
    <property type="entry name" value="SPASM/twitch_domain_containing"/>
    <property type="match status" value="1"/>
</dbReference>
<name>A0A7X5ZH63_9GAMM</name>
<dbReference type="Proteomes" id="UP000490980">
    <property type="component" value="Unassembled WGS sequence"/>
</dbReference>